<dbReference type="AlphaFoldDB" id="A0A1D8IR27"/>
<dbReference type="GO" id="GO:0046915">
    <property type="term" value="F:transition metal ion transmembrane transporter activity"/>
    <property type="evidence" value="ECO:0007669"/>
    <property type="project" value="UniProtKB-ARBA"/>
</dbReference>
<reference evidence="15" key="1">
    <citation type="submission" date="2016-09" db="EMBL/GenBank/DDBJ databases">
        <title>Acidihalobacter prosperus F5.</title>
        <authorList>
            <person name="Khaleque H.N."/>
            <person name="Ramsay J.P."/>
            <person name="Kaksonen A.H."/>
            <person name="Boxall N.J."/>
            <person name="Watkin E.L.J."/>
        </authorList>
    </citation>
    <scope>NUCLEOTIDE SEQUENCE [LARGE SCALE GENOMIC DNA]</scope>
    <source>
        <strain evidence="15">F5</strain>
    </source>
</reference>
<evidence type="ECO:0000256" key="10">
    <source>
        <dbReference type="ARBA" id="ARBA00023136"/>
    </source>
</evidence>
<evidence type="ECO:0000313" key="15">
    <source>
        <dbReference type="Proteomes" id="UP000095401"/>
    </source>
</evidence>
<dbReference type="Gene3D" id="3.40.50.1000">
    <property type="entry name" value="HAD superfamily/HAD-like"/>
    <property type="match status" value="1"/>
</dbReference>
<gene>
    <name evidence="14" type="ORF">BI364_13615</name>
</gene>
<dbReference type="NCBIfam" id="TIGR01525">
    <property type="entry name" value="ATPase-IB_hvy"/>
    <property type="match status" value="1"/>
</dbReference>
<dbReference type="NCBIfam" id="TIGR01512">
    <property type="entry name" value="ATPase-IB2_Cd"/>
    <property type="match status" value="1"/>
</dbReference>
<dbReference type="InterPro" id="IPR044492">
    <property type="entry name" value="P_typ_ATPase_HD_dom"/>
</dbReference>
<dbReference type="GO" id="GO:0019829">
    <property type="term" value="F:ATPase-coupled monoatomic cation transmembrane transporter activity"/>
    <property type="evidence" value="ECO:0007669"/>
    <property type="project" value="InterPro"/>
</dbReference>
<dbReference type="NCBIfam" id="TIGR01511">
    <property type="entry name" value="ATPase-IB1_Cu"/>
    <property type="match status" value="1"/>
</dbReference>
<evidence type="ECO:0000256" key="6">
    <source>
        <dbReference type="ARBA" id="ARBA00022741"/>
    </source>
</evidence>
<dbReference type="PROSITE" id="PS50846">
    <property type="entry name" value="HMA_2"/>
    <property type="match status" value="1"/>
</dbReference>
<dbReference type="NCBIfam" id="TIGR01494">
    <property type="entry name" value="ATPase_P-type"/>
    <property type="match status" value="1"/>
</dbReference>
<keyword evidence="7 11" id="KW-0067">ATP-binding</keyword>
<dbReference type="InterPro" id="IPR036163">
    <property type="entry name" value="HMA_dom_sf"/>
</dbReference>
<feature type="transmembrane region" description="Helical" evidence="11">
    <location>
        <begin position="409"/>
        <end position="428"/>
    </location>
</feature>
<evidence type="ECO:0000256" key="7">
    <source>
        <dbReference type="ARBA" id="ARBA00022840"/>
    </source>
</evidence>
<evidence type="ECO:0000256" key="11">
    <source>
        <dbReference type="RuleBase" id="RU362081"/>
    </source>
</evidence>
<feature type="transmembrane region" description="Helical" evidence="11">
    <location>
        <begin position="225"/>
        <end position="246"/>
    </location>
</feature>
<dbReference type="FunFam" id="3.30.70.100:FF:000001">
    <property type="entry name" value="ATPase copper transporting beta"/>
    <property type="match status" value="1"/>
</dbReference>
<keyword evidence="5 11" id="KW-0479">Metal-binding</keyword>
<dbReference type="GO" id="GO:0060003">
    <property type="term" value="P:copper ion export"/>
    <property type="evidence" value="ECO:0007669"/>
    <property type="project" value="UniProtKB-ARBA"/>
</dbReference>
<dbReference type="SFLD" id="SFLDG00002">
    <property type="entry name" value="C1.7:_P-type_atpase_like"/>
    <property type="match status" value="1"/>
</dbReference>
<proteinExistence type="inferred from homology"/>
<dbReference type="GO" id="GO:0016887">
    <property type="term" value="F:ATP hydrolysis activity"/>
    <property type="evidence" value="ECO:0007669"/>
    <property type="project" value="InterPro"/>
</dbReference>
<feature type="transmembrane region" description="Helical" evidence="11">
    <location>
        <begin position="749"/>
        <end position="768"/>
    </location>
</feature>
<dbReference type="InterPro" id="IPR036412">
    <property type="entry name" value="HAD-like_sf"/>
</dbReference>
<dbReference type="EMBL" id="CP017415">
    <property type="protein sequence ID" value="AOU98857.1"/>
    <property type="molecule type" value="Genomic_DNA"/>
</dbReference>
<evidence type="ECO:0000256" key="4">
    <source>
        <dbReference type="ARBA" id="ARBA00022692"/>
    </source>
</evidence>
<dbReference type="GO" id="GO:0005524">
    <property type="term" value="F:ATP binding"/>
    <property type="evidence" value="ECO:0007669"/>
    <property type="project" value="UniProtKB-UniRule"/>
</dbReference>
<evidence type="ECO:0000256" key="2">
    <source>
        <dbReference type="ARBA" id="ARBA00006024"/>
    </source>
</evidence>
<feature type="domain" description="HMA" evidence="13">
    <location>
        <begin position="26"/>
        <end position="92"/>
    </location>
</feature>
<keyword evidence="3 11" id="KW-1003">Cell membrane</keyword>
<keyword evidence="15" id="KW-1185">Reference proteome</keyword>
<dbReference type="Gene3D" id="3.40.1110.10">
    <property type="entry name" value="Calcium-transporting ATPase, cytoplasmic domain N"/>
    <property type="match status" value="1"/>
</dbReference>
<dbReference type="InterPro" id="IPR006121">
    <property type="entry name" value="HMA_dom"/>
</dbReference>
<keyword evidence="8" id="KW-1278">Translocase</keyword>
<evidence type="ECO:0000256" key="1">
    <source>
        <dbReference type="ARBA" id="ARBA00004651"/>
    </source>
</evidence>
<comment type="subcellular location">
    <subcellularLocation>
        <location evidence="1">Cell membrane</location>
        <topology evidence="1">Multi-pass membrane protein</topology>
    </subcellularLocation>
</comment>
<dbReference type="SUPFAM" id="SSF56784">
    <property type="entry name" value="HAD-like"/>
    <property type="match status" value="1"/>
</dbReference>
<evidence type="ECO:0000313" key="14">
    <source>
        <dbReference type="EMBL" id="AOU98857.1"/>
    </source>
</evidence>
<evidence type="ECO:0000259" key="13">
    <source>
        <dbReference type="PROSITE" id="PS50846"/>
    </source>
</evidence>
<dbReference type="Pfam" id="PF00403">
    <property type="entry name" value="HMA"/>
    <property type="match status" value="1"/>
</dbReference>
<feature type="transmembrane region" description="Helical" evidence="11">
    <location>
        <begin position="252"/>
        <end position="275"/>
    </location>
</feature>
<dbReference type="SFLD" id="SFLDS00003">
    <property type="entry name" value="Haloacid_Dehalogenase"/>
    <property type="match status" value="1"/>
</dbReference>
<dbReference type="CDD" id="cd00371">
    <property type="entry name" value="HMA"/>
    <property type="match status" value="1"/>
</dbReference>
<feature type="transmembrane region" description="Helical" evidence="11">
    <location>
        <begin position="440"/>
        <end position="459"/>
    </location>
</feature>
<dbReference type="KEGG" id="aprs:BI364_13615"/>
<name>A0A1D8IR27_9GAMM</name>
<dbReference type="Pfam" id="PF00122">
    <property type="entry name" value="E1-E2_ATPase"/>
    <property type="match status" value="1"/>
</dbReference>
<comment type="similarity">
    <text evidence="2 11">Belongs to the cation transport ATPase (P-type) (TC 3.A.3) family. Type IB subfamily.</text>
</comment>
<keyword evidence="6 11" id="KW-0547">Nucleotide-binding</keyword>
<dbReference type="InterPro" id="IPR001757">
    <property type="entry name" value="P_typ_ATPase"/>
</dbReference>
<feature type="transmembrane region" description="Helical" evidence="11">
    <location>
        <begin position="136"/>
        <end position="154"/>
    </location>
</feature>
<dbReference type="Gene3D" id="2.70.150.10">
    <property type="entry name" value="Calcium-transporting ATPase, cytoplasmic transduction domain A"/>
    <property type="match status" value="1"/>
</dbReference>
<dbReference type="GO" id="GO:0005886">
    <property type="term" value="C:plasma membrane"/>
    <property type="evidence" value="ECO:0007669"/>
    <property type="project" value="UniProtKB-SubCell"/>
</dbReference>
<dbReference type="InterPro" id="IPR059000">
    <property type="entry name" value="ATPase_P-type_domA"/>
</dbReference>
<feature type="transmembrane region" description="Helical" evidence="11">
    <location>
        <begin position="112"/>
        <end position="130"/>
    </location>
</feature>
<dbReference type="InterPro" id="IPR027256">
    <property type="entry name" value="P-typ_ATPase_IB"/>
</dbReference>
<accession>A0A1D8IR27</accession>
<feature type="transmembrane region" description="Helical" evidence="11">
    <location>
        <begin position="161"/>
        <end position="179"/>
    </location>
</feature>
<feature type="region of interest" description="Disordered" evidence="12">
    <location>
        <begin position="1"/>
        <end position="23"/>
    </location>
</feature>
<evidence type="ECO:0000256" key="5">
    <source>
        <dbReference type="ARBA" id="ARBA00022723"/>
    </source>
</evidence>
<evidence type="ECO:0000256" key="3">
    <source>
        <dbReference type="ARBA" id="ARBA00022475"/>
    </source>
</evidence>
<dbReference type="InterPro" id="IPR023299">
    <property type="entry name" value="ATPase_P-typ_cyto_dom_N"/>
</dbReference>
<evidence type="ECO:0000256" key="8">
    <source>
        <dbReference type="ARBA" id="ARBA00022967"/>
    </source>
</evidence>
<evidence type="ECO:0000256" key="9">
    <source>
        <dbReference type="ARBA" id="ARBA00022989"/>
    </source>
</evidence>
<dbReference type="PANTHER" id="PTHR46594:SF4">
    <property type="entry name" value="P-TYPE CATION-TRANSPORTING ATPASE"/>
    <property type="match status" value="1"/>
</dbReference>
<dbReference type="Gene3D" id="3.30.70.100">
    <property type="match status" value="1"/>
</dbReference>
<evidence type="ECO:0000256" key="12">
    <source>
        <dbReference type="SAM" id="MobiDB-lite"/>
    </source>
</evidence>
<organism evidence="14 15">
    <name type="scientific">Acidihalobacter yilgarnensis</name>
    <dbReference type="NCBI Taxonomy" id="2819280"/>
    <lineage>
        <taxon>Bacteria</taxon>
        <taxon>Pseudomonadati</taxon>
        <taxon>Pseudomonadota</taxon>
        <taxon>Gammaproteobacteria</taxon>
        <taxon>Chromatiales</taxon>
        <taxon>Ectothiorhodospiraceae</taxon>
        <taxon>Acidihalobacter</taxon>
    </lineage>
</organism>
<protein>
    <submittedName>
        <fullName evidence="14">ATPase P</fullName>
    </submittedName>
</protein>
<dbReference type="PRINTS" id="PR00119">
    <property type="entry name" value="CATATPASE"/>
</dbReference>
<dbReference type="InterPro" id="IPR023214">
    <property type="entry name" value="HAD_sf"/>
</dbReference>
<dbReference type="FunFam" id="2.70.150.10:FF:000020">
    <property type="entry name" value="Copper-exporting P-type ATPase A"/>
    <property type="match status" value="1"/>
</dbReference>
<dbReference type="GO" id="GO:0015662">
    <property type="term" value="F:P-type ion transporter activity"/>
    <property type="evidence" value="ECO:0007669"/>
    <property type="project" value="UniProtKB-ARBA"/>
</dbReference>
<sequence length="823" mass="87509">MTNIALDPSSDWHPWRDEPTQTPPLRRVSAHIGGLHCSLCTGTIEQSLGKLPGVKKVAVSLTHEQALVEYDPVLTDPAVLMGTLSDIGYELQDPRRVEPFEVQERRLANEGARFLLTLSASLIAVALIAPSQGWQLVLSGVVYATLLLFSWTLLKPRGWMRALSGTAALALLGLLIYALKLDGLLQTWAAPLTAALALGVFLGPGGNFLKIAWQSLRRGILNQHVLVEIGAVAGMIGGALGFVLRLPHYPTAAFFGVSVMVLTYHRFSEWLSLIVKTRSSQTVRKLLDLTPRTARRVGKNGHEETVPVETLAIGDQIRVRPGERIGADGRVLEGHSSVDESLLTGEPLPVEKTAGASVVGGAINGSGMLLVEVYAVGDDSFLAQVVRSVEESRALKPGLLHLVDRTLRIYTPLVLTLALLALLGWLLATWLMSGTPDVERAVFAALSVLVMGYPCAVGISAPLSIVRGAADAAEAGVLMRTGESFQAFRQTTLVVFDKTGTLTVGRPQVAKLMPASGVDEMHILSLAASVEMGSEHPLGHAIVNEALERGVDLGEVSDFQAIAGLGITAKLGDTQVQIGNAEWLRTQQIAIPDDKAIKSAQAMGHTAVGVAAAGLFQGWILLGDALREDARETIQVLNRNGIRAVMLTGDHPHTAEAVAKQLGIEEVYGRVLPQEKAERIRQFQASGAHVAMVGDGINDAPALMQADTGVAMGSGTDIAIESADIVVLNNRLSSILIAWQISRRSYARMVRNVLLAFAFNGLGIPAAATGLVNPVWAMTAMAVSVTAIFVHSLWGKPAIFFSAVGSVGTKSAALSQDAMSTPR</sequence>
<keyword evidence="4 11" id="KW-0812">Transmembrane</keyword>
<dbReference type="PANTHER" id="PTHR46594">
    <property type="entry name" value="P-TYPE CATION-TRANSPORTING ATPASE"/>
    <property type="match status" value="1"/>
</dbReference>
<dbReference type="SUPFAM" id="SSF55008">
    <property type="entry name" value="HMA, heavy metal-associated domain"/>
    <property type="match status" value="1"/>
</dbReference>
<dbReference type="RefSeq" id="WP_070079212.1">
    <property type="nucleotide sequence ID" value="NZ_CP017415.1"/>
</dbReference>
<dbReference type="InterPro" id="IPR008250">
    <property type="entry name" value="ATPase_P-typ_transduc_dom_A_sf"/>
</dbReference>
<dbReference type="Proteomes" id="UP000095401">
    <property type="component" value="Chromosome"/>
</dbReference>
<dbReference type="InterPro" id="IPR018303">
    <property type="entry name" value="ATPase_P-typ_P_site"/>
</dbReference>
<dbReference type="PROSITE" id="PS00154">
    <property type="entry name" value="ATPASE_E1_E2"/>
    <property type="match status" value="1"/>
</dbReference>
<dbReference type="GO" id="GO:0046872">
    <property type="term" value="F:metal ion binding"/>
    <property type="evidence" value="ECO:0007669"/>
    <property type="project" value="UniProtKB-KW"/>
</dbReference>
<dbReference type="SFLD" id="SFLDF00027">
    <property type="entry name" value="p-type_atpase"/>
    <property type="match status" value="1"/>
</dbReference>
<feature type="transmembrane region" description="Helical" evidence="11">
    <location>
        <begin position="185"/>
        <end position="204"/>
    </location>
</feature>
<keyword evidence="9 11" id="KW-1133">Transmembrane helix</keyword>
<keyword evidence="10 11" id="KW-0472">Membrane</keyword>
<dbReference type="Pfam" id="PF00702">
    <property type="entry name" value="Hydrolase"/>
    <property type="match status" value="1"/>
</dbReference>
<dbReference type="SUPFAM" id="SSF81653">
    <property type="entry name" value="Calcium ATPase, transduction domain A"/>
    <property type="match status" value="1"/>
</dbReference>